<dbReference type="EMBL" id="MDZC01000079">
    <property type="protein sequence ID" value="OGX83889.1"/>
    <property type="molecule type" value="Genomic_DNA"/>
</dbReference>
<dbReference type="RefSeq" id="WP_070735341.1">
    <property type="nucleotide sequence ID" value="NZ_MDZC01000079.1"/>
</dbReference>
<keyword evidence="3" id="KW-1185">Reference proteome</keyword>
<organism evidence="2 3">
    <name type="scientific">Hymenobacter glacialis</name>
    <dbReference type="NCBI Taxonomy" id="1908236"/>
    <lineage>
        <taxon>Bacteria</taxon>
        <taxon>Pseudomonadati</taxon>
        <taxon>Bacteroidota</taxon>
        <taxon>Cytophagia</taxon>
        <taxon>Cytophagales</taxon>
        <taxon>Hymenobacteraceae</taxon>
        <taxon>Hymenobacter</taxon>
    </lineage>
</organism>
<dbReference type="OrthoDB" id="9798438at2"/>
<dbReference type="AlphaFoldDB" id="A0A1G1SZ49"/>
<feature type="signal peptide" evidence="1">
    <location>
        <begin position="1"/>
        <end position="24"/>
    </location>
</feature>
<proteinExistence type="predicted"/>
<comment type="caution">
    <text evidence="2">The sequence shown here is derived from an EMBL/GenBank/DDBJ whole genome shotgun (WGS) entry which is preliminary data.</text>
</comment>
<dbReference type="SUPFAM" id="SSF50969">
    <property type="entry name" value="YVTN repeat-like/Quinoprotein amine dehydrogenase"/>
    <property type="match status" value="1"/>
</dbReference>
<name>A0A1G1SZ49_9BACT</name>
<keyword evidence="1" id="KW-0732">Signal</keyword>
<reference evidence="2 3" key="1">
    <citation type="submission" date="2016-08" db="EMBL/GenBank/DDBJ databases">
        <title>Hymenobacter coccineus sp. nov., Hymenobacter lapidarius sp. nov. and Hymenobacter glacialis sp. nov., isolated from Antarctic soil.</title>
        <authorList>
            <person name="Sedlacek I."/>
            <person name="Kralova S."/>
            <person name="Kyrova K."/>
            <person name="Maslanova I."/>
            <person name="Stankova E."/>
            <person name="Vrbovska V."/>
            <person name="Nemec M."/>
            <person name="Bartak M."/>
            <person name="Svec P."/>
            <person name="Busse H.-J."/>
            <person name="Pantucek R."/>
        </authorList>
    </citation>
    <scope>NUCLEOTIDE SEQUENCE [LARGE SCALE GENOMIC DNA]</scope>
    <source>
        <strain evidence="2 3">CCM 8648</strain>
    </source>
</reference>
<evidence type="ECO:0000313" key="3">
    <source>
        <dbReference type="Proteomes" id="UP000177791"/>
    </source>
</evidence>
<dbReference type="STRING" id="1908236.BEN48_03780"/>
<protein>
    <submittedName>
        <fullName evidence="2">Uncharacterized protein</fullName>
    </submittedName>
</protein>
<dbReference type="InterPro" id="IPR011044">
    <property type="entry name" value="Quino_amine_DH_bsu"/>
</dbReference>
<accession>A0A1G1SZ49</accession>
<gene>
    <name evidence="2" type="ORF">BEN48_03780</name>
</gene>
<dbReference type="PROSITE" id="PS51257">
    <property type="entry name" value="PROKAR_LIPOPROTEIN"/>
    <property type="match status" value="1"/>
</dbReference>
<feature type="chain" id="PRO_5009578573" evidence="1">
    <location>
        <begin position="25"/>
        <end position="303"/>
    </location>
</feature>
<dbReference type="Proteomes" id="UP000177791">
    <property type="component" value="Unassembled WGS sequence"/>
</dbReference>
<sequence>MRVFSLLPAAFAALLTVSSGCSEAKIDDSAALAKAYEGKPGKKQNKESLENRMIDASVPGLRRVGSLDGVSESSGLAAGPQPSTYYSFGDNGNAAVIYQLDGTGRVTNELNIGAKNKDWESLTRDRQGNYFIGDCGNNDSDRRDLRLLRFNPATPQQVDKIEFTYADQTEFPPKKKQRNFDCEATLWHEGKVWLFTKDQQQKSSNVYTVSDQPGQHTAQRVTSLAIPGQVTDAALSPSGRRLVLLARGELFILDGNSWADILKATPRQVDLSGAGQTEGAEFKDEETLVISTEEGSLYEFTLP</sequence>
<evidence type="ECO:0000313" key="2">
    <source>
        <dbReference type="EMBL" id="OGX83889.1"/>
    </source>
</evidence>
<evidence type="ECO:0000256" key="1">
    <source>
        <dbReference type="SAM" id="SignalP"/>
    </source>
</evidence>